<feature type="transmembrane region" description="Helical" evidence="1">
    <location>
        <begin position="105"/>
        <end position="127"/>
    </location>
</feature>
<keyword evidence="1" id="KW-1133">Transmembrane helix</keyword>
<evidence type="ECO:0000313" key="3">
    <source>
        <dbReference type="Proteomes" id="UP000576969"/>
    </source>
</evidence>
<keyword evidence="3" id="KW-1185">Reference proteome</keyword>
<proteinExistence type="predicted"/>
<dbReference type="EMBL" id="JACCBV010000001">
    <property type="protein sequence ID" value="NYE19565.1"/>
    <property type="molecule type" value="Genomic_DNA"/>
</dbReference>
<organism evidence="2 3">
    <name type="scientific">Microbacterium immunditiarum</name>
    <dbReference type="NCBI Taxonomy" id="337480"/>
    <lineage>
        <taxon>Bacteria</taxon>
        <taxon>Bacillati</taxon>
        <taxon>Actinomycetota</taxon>
        <taxon>Actinomycetes</taxon>
        <taxon>Micrococcales</taxon>
        <taxon>Microbacteriaceae</taxon>
        <taxon>Microbacterium</taxon>
    </lineage>
</organism>
<feature type="transmembrane region" description="Helical" evidence="1">
    <location>
        <begin position="47"/>
        <end position="68"/>
    </location>
</feature>
<accession>A0A7Y9GQA0</accession>
<protein>
    <submittedName>
        <fullName evidence="2">Uncharacterized protein</fullName>
    </submittedName>
</protein>
<reference evidence="2 3" key="1">
    <citation type="submission" date="2020-07" db="EMBL/GenBank/DDBJ databases">
        <title>Sequencing the genomes of 1000 actinobacteria strains.</title>
        <authorList>
            <person name="Klenk H.-P."/>
        </authorList>
    </citation>
    <scope>NUCLEOTIDE SEQUENCE [LARGE SCALE GENOMIC DNA]</scope>
    <source>
        <strain evidence="2 3">DSM 24662</strain>
    </source>
</reference>
<dbReference type="Proteomes" id="UP000576969">
    <property type="component" value="Unassembled WGS sequence"/>
</dbReference>
<dbReference type="RefSeq" id="WP_179489002.1">
    <property type="nucleotide sequence ID" value="NZ_JACCBV010000001.1"/>
</dbReference>
<keyword evidence="1" id="KW-0812">Transmembrane</keyword>
<keyword evidence="1" id="KW-0472">Membrane</keyword>
<sequence length="142" mass="14818">MTTTTMTTTRSRTPVLGAFLAVLAAGVLTQAALAGLFLSVSPSVQFVHMLVGSALPWIAIAPTVIAWVRVGQRAIPASFAVLVTLLTIGFWVQDALGHMGFPVTVAVHVPLGVVLFGASTALAIAAFRGVGRRPVERDAEVR</sequence>
<comment type="caution">
    <text evidence="2">The sequence shown here is derived from an EMBL/GenBank/DDBJ whole genome shotgun (WGS) entry which is preliminary data.</text>
</comment>
<name>A0A7Y9GQA0_9MICO</name>
<feature type="transmembrane region" description="Helical" evidence="1">
    <location>
        <begin position="75"/>
        <end position="93"/>
    </location>
</feature>
<evidence type="ECO:0000313" key="2">
    <source>
        <dbReference type="EMBL" id="NYE19565.1"/>
    </source>
</evidence>
<dbReference type="AlphaFoldDB" id="A0A7Y9GQA0"/>
<evidence type="ECO:0000256" key="1">
    <source>
        <dbReference type="SAM" id="Phobius"/>
    </source>
</evidence>
<gene>
    <name evidence="2" type="ORF">BJ991_001593</name>
</gene>